<dbReference type="InterPro" id="IPR045851">
    <property type="entry name" value="AMP-bd_C_sf"/>
</dbReference>
<dbReference type="Pfam" id="PF13193">
    <property type="entry name" value="AMP-binding_C"/>
    <property type="match status" value="1"/>
</dbReference>
<dbReference type="PROSITE" id="PS00455">
    <property type="entry name" value="AMP_BINDING"/>
    <property type="match status" value="1"/>
</dbReference>
<protein>
    <submittedName>
        <fullName evidence="7">AMP-dependent synthetase</fullName>
    </submittedName>
</protein>
<dbReference type="InterPro" id="IPR051087">
    <property type="entry name" value="Mitochondrial_ACSM"/>
</dbReference>
<dbReference type="GO" id="GO:0004321">
    <property type="term" value="F:fatty-acyl-CoA synthase activity"/>
    <property type="evidence" value="ECO:0007669"/>
    <property type="project" value="TreeGrafter"/>
</dbReference>
<dbReference type="RefSeq" id="WP_062770378.1">
    <property type="nucleotide sequence ID" value="NZ_CP121045.1"/>
</dbReference>
<dbReference type="FunFam" id="3.30.300.30:FF:000005">
    <property type="entry name" value="Acyl-coenzyme A synthetase ACSM5, mitochondrial"/>
    <property type="match status" value="1"/>
</dbReference>
<dbReference type="InterPro" id="IPR025110">
    <property type="entry name" value="AMP-bd_C"/>
</dbReference>
<feature type="domain" description="AMP-binding enzyme C-terminal" evidence="6">
    <location>
        <begin position="456"/>
        <end position="534"/>
    </location>
</feature>
<evidence type="ECO:0000256" key="3">
    <source>
        <dbReference type="ARBA" id="ARBA00022741"/>
    </source>
</evidence>
<dbReference type="OrthoDB" id="4471305at2"/>
<dbReference type="Gene3D" id="3.40.50.12780">
    <property type="entry name" value="N-terminal domain of ligase-like"/>
    <property type="match status" value="1"/>
</dbReference>
<proteinExistence type="inferred from homology"/>
<keyword evidence="2" id="KW-0436">Ligase</keyword>
<dbReference type="GO" id="GO:0016405">
    <property type="term" value="F:CoA-ligase activity"/>
    <property type="evidence" value="ECO:0007669"/>
    <property type="project" value="UniProtKB-ARBA"/>
</dbReference>
<dbReference type="InterPro" id="IPR000873">
    <property type="entry name" value="AMP-dep_synth/lig_dom"/>
</dbReference>
<dbReference type="SUPFAM" id="SSF56801">
    <property type="entry name" value="Acetyl-CoA synthetase-like"/>
    <property type="match status" value="1"/>
</dbReference>
<dbReference type="InterPro" id="IPR049515">
    <property type="entry name" value="MACS_put"/>
</dbReference>
<dbReference type="PANTHER" id="PTHR43605:SF10">
    <property type="entry name" value="ACYL-COA SYNTHETASE MEDIUM CHAIN FAMILY MEMBER 3"/>
    <property type="match status" value="1"/>
</dbReference>
<gene>
    <name evidence="7" type="ORF">AUP44_17825</name>
</gene>
<evidence type="ECO:0000256" key="4">
    <source>
        <dbReference type="ARBA" id="ARBA00022840"/>
    </source>
</evidence>
<dbReference type="Gene3D" id="3.30.300.30">
    <property type="match status" value="1"/>
</dbReference>
<dbReference type="PANTHER" id="PTHR43605">
    <property type="entry name" value="ACYL-COENZYME A SYNTHETASE"/>
    <property type="match status" value="1"/>
</dbReference>
<organism evidence="7 8">
    <name type="scientific">Tistrella mobilis</name>
    <dbReference type="NCBI Taxonomy" id="171437"/>
    <lineage>
        <taxon>Bacteria</taxon>
        <taxon>Pseudomonadati</taxon>
        <taxon>Pseudomonadota</taxon>
        <taxon>Alphaproteobacteria</taxon>
        <taxon>Geminicoccales</taxon>
        <taxon>Geminicoccaceae</taxon>
        <taxon>Tistrella</taxon>
    </lineage>
</organism>
<dbReference type="GeneID" id="97240438"/>
<evidence type="ECO:0000313" key="8">
    <source>
        <dbReference type="Proteomes" id="UP000075787"/>
    </source>
</evidence>
<keyword evidence="3" id="KW-0547">Nucleotide-binding</keyword>
<evidence type="ECO:0000256" key="2">
    <source>
        <dbReference type="ARBA" id="ARBA00022598"/>
    </source>
</evidence>
<evidence type="ECO:0000256" key="1">
    <source>
        <dbReference type="ARBA" id="ARBA00006432"/>
    </source>
</evidence>
<dbReference type="Proteomes" id="UP000075787">
    <property type="component" value="Unassembled WGS sequence"/>
</dbReference>
<reference evidence="7 8" key="1">
    <citation type="submission" date="2015-12" db="EMBL/GenBank/DDBJ databases">
        <title>Genome sequence of Tistrella mobilis MCCC 1A02139.</title>
        <authorList>
            <person name="Lu L."/>
            <person name="Lai Q."/>
            <person name="Shao Z."/>
            <person name="Qian P."/>
        </authorList>
    </citation>
    <scope>NUCLEOTIDE SEQUENCE [LARGE SCALE GENOMIC DNA]</scope>
    <source>
        <strain evidence="7 8">MCCC 1A02139</strain>
    </source>
</reference>
<evidence type="ECO:0000259" key="5">
    <source>
        <dbReference type="Pfam" id="PF00501"/>
    </source>
</evidence>
<dbReference type="AlphaFoldDB" id="A0A162JKW6"/>
<dbReference type="GO" id="GO:0006637">
    <property type="term" value="P:acyl-CoA metabolic process"/>
    <property type="evidence" value="ECO:0007669"/>
    <property type="project" value="TreeGrafter"/>
</dbReference>
<dbReference type="GO" id="GO:0006633">
    <property type="term" value="P:fatty acid biosynthetic process"/>
    <property type="evidence" value="ECO:0007669"/>
    <property type="project" value="TreeGrafter"/>
</dbReference>
<dbReference type="GO" id="GO:0015645">
    <property type="term" value="F:fatty acid ligase activity"/>
    <property type="evidence" value="ECO:0007669"/>
    <property type="project" value="TreeGrafter"/>
</dbReference>
<accession>A0A162JKW6</accession>
<name>A0A162JKW6_9PROT</name>
<dbReference type="InterPro" id="IPR042099">
    <property type="entry name" value="ANL_N_sf"/>
</dbReference>
<evidence type="ECO:0000313" key="7">
    <source>
        <dbReference type="EMBL" id="KYO49403.1"/>
    </source>
</evidence>
<dbReference type="GO" id="GO:0005524">
    <property type="term" value="F:ATP binding"/>
    <property type="evidence" value="ECO:0007669"/>
    <property type="project" value="UniProtKB-KW"/>
</dbReference>
<dbReference type="EMBL" id="LPZR01000228">
    <property type="protein sequence ID" value="KYO49403.1"/>
    <property type="molecule type" value="Genomic_DNA"/>
</dbReference>
<dbReference type="CDD" id="cd05971">
    <property type="entry name" value="MACS_like_3"/>
    <property type="match status" value="1"/>
</dbReference>
<dbReference type="InterPro" id="IPR020845">
    <property type="entry name" value="AMP-binding_CS"/>
</dbReference>
<comment type="caution">
    <text evidence="7">The sequence shown here is derived from an EMBL/GenBank/DDBJ whole genome shotgun (WGS) entry which is preliminary data.</text>
</comment>
<feature type="domain" description="AMP-dependent synthetase/ligase" evidence="5">
    <location>
        <begin position="35"/>
        <end position="406"/>
    </location>
</feature>
<evidence type="ECO:0000259" key="6">
    <source>
        <dbReference type="Pfam" id="PF13193"/>
    </source>
</evidence>
<comment type="similarity">
    <text evidence="1">Belongs to the ATP-dependent AMP-binding enzyme family.</text>
</comment>
<keyword evidence="4" id="KW-0067">ATP-binding</keyword>
<dbReference type="Pfam" id="PF00501">
    <property type="entry name" value="AMP-binding"/>
    <property type="match status" value="1"/>
</dbReference>
<sequence>MLDAPRPDETIAGWRARFRWQIPARLNIAAQTAGRWAHEAPDRTALIHVEEDGSRKVFSFADIDRLAGRLAAGLLHLGVGRGDRVGICLSQSPEAALAHMAIYRIGAIALPLFTLFGPEALAYRLADSGTRAVIVDPGRLDAVMSVQTDCPDLARVIVTGPEPVPAGTIAFDRLIRDATGTPPAILDTAADDPAVIIYTSGTTGNPKGALHAHRVLSGHLPGVQMPHDFPPRPDDLFWTPADWAWIGGLFDVLLPAWAMGIGVVSQRMRKFDPEAALRLMATERVRNTFLPPTALKLMRGVPRDRVPADLALRSVGSGGESLGSELLDWGREVLGVPINEFYGQTECNLTVSCNQRIEPSPPGAMGRAVPGHEVLIVDEAGQAVPDGETGEIAVGAPDPVMFLRYWNNPAATEAKFRNGRLLTGDMGRRDADGLFHFMGRADDVITSGGYRIGPAEIEDCLIRHPAVAMAAVIGKPDPVRTEIVKAFVVTAPGVEPSDDLARALGAHVRDRLAAHEYPREIAFVTELPMTATGKIMRRVLKQREATIGD</sequence>